<proteinExistence type="predicted"/>
<evidence type="ECO:0000313" key="1">
    <source>
        <dbReference type="EMBL" id="SDB20478.1"/>
    </source>
</evidence>
<keyword evidence="2" id="KW-1185">Reference proteome</keyword>
<dbReference type="AlphaFoldDB" id="A0A1G6BIP7"/>
<protein>
    <submittedName>
        <fullName evidence="1">Uncharacterized protein</fullName>
    </submittedName>
</protein>
<reference evidence="1 2" key="1">
    <citation type="submission" date="2016-10" db="EMBL/GenBank/DDBJ databases">
        <authorList>
            <person name="de Groot N.N."/>
        </authorList>
    </citation>
    <scope>NUCLEOTIDE SEQUENCE [LARGE SCALE GENOMIC DNA]</scope>
    <source>
        <strain evidence="1 2">A-4</strain>
    </source>
</reference>
<evidence type="ECO:0000313" key="2">
    <source>
        <dbReference type="Proteomes" id="UP000182508"/>
    </source>
</evidence>
<dbReference type="EMBL" id="FMXP01000012">
    <property type="protein sequence ID" value="SDB20478.1"/>
    <property type="molecule type" value="Genomic_DNA"/>
</dbReference>
<name>A0A1G6BIP7_9STRE</name>
<gene>
    <name evidence="1" type="ORF">SAMN02910293_01043</name>
</gene>
<accession>A0A1G6BIP7</accession>
<dbReference type="STRING" id="439219.SAMN02910293_01043"/>
<dbReference type="Proteomes" id="UP000182508">
    <property type="component" value="Unassembled WGS sequence"/>
</dbReference>
<dbReference type="RefSeq" id="WP_018164505.1">
    <property type="nucleotide sequence ID" value="NZ_FMXP01000012.1"/>
</dbReference>
<sequence>MPILRIKNKTYINQLIWVILKDKPESHHLTFLQAGETRSLVFEDNQTVIIRDRSPFYEFKSSDYHRMSRHFEFLTEQVQVTS</sequence>
<organism evidence="1 2">
    <name type="scientific">Streptococcus henryi</name>
    <dbReference type="NCBI Taxonomy" id="439219"/>
    <lineage>
        <taxon>Bacteria</taxon>
        <taxon>Bacillati</taxon>
        <taxon>Bacillota</taxon>
        <taxon>Bacilli</taxon>
        <taxon>Lactobacillales</taxon>
        <taxon>Streptococcaceae</taxon>
        <taxon>Streptococcus</taxon>
    </lineage>
</organism>